<dbReference type="PROSITE" id="PS51257">
    <property type="entry name" value="PROKAR_LIPOPROTEIN"/>
    <property type="match status" value="1"/>
</dbReference>
<reference evidence="8 9" key="1">
    <citation type="submission" date="2016-11" db="EMBL/GenBank/DDBJ databases">
        <authorList>
            <person name="Jaros S."/>
            <person name="Januszkiewicz K."/>
            <person name="Wedrychowicz H."/>
        </authorList>
    </citation>
    <scope>NUCLEOTIDE SEQUENCE [LARGE SCALE GENOMIC DNA]</scope>
    <source>
        <strain evidence="8 9">DSM 27406</strain>
    </source>
</reference>
<evidence type="ECO:0000256" key="6">
    <source>
        <dbReference type="RuleBase" id="RU003915"/>
    </source>
</evidence>
<dbReference type="InterPro" id="IPR046357">
    <property type="entry name" value="PPIase_dom_sf"/>
</dbReference>
<dbReference type="Pfam" id="PF00254">
    <property type="entry name" value="FKBP_C"/>
    <property type="match status" value="1"/>
</dbReference>
<sequence>MKKILILGLAIIGILTACKKDSQEDNYDQRAQYVIDSTKIAAYLTANNITNVIKDTTGVVIEIKQQGTGNDTIRWTSYPTVGYAGYLMNGTQLGAKFDGSDSTNFDLQLQMNRLIPGWYIGLRYVRKGGTARLYIPSYLAYGNQSQPKIPANSVLIFDIKLFDFSVGN</sequence>
<keyword evidence="3 5" id="KW-0697">Rotamase</keyword>
<dbReference type="InterPro" id="IPR001179">
    <property type="entry name" value="PPIase_FKBP_dom"/>
</dbReference>
<keyword evidence="4 5" id="KW-0413">Isomerase</keyword>
<dbReference type="GO" id="GO:0000785">
    <property type="term" value="C:chromatin"/>
    <property type="evidence" value="ECO:0007669"/>
    <property type="project" value="TreeGrafter"/>
</dbReference>
<name>A0A1M6YN80_9BACT</name>
<dbReference type="OrthoDB" id="669809at2"/>
<dbReference type="EC" id="5.2.1.8" evidence="6"/>
<accession>A0A1M6YN80</accession>
<dbReference type="PROSITE" id="PS50059">
    <property type="entry name" value="FKBP_PPIASE"/>
    <property type="match status" value="1"/>
</dbReference>
<dbReference type="SUPFAM" id="SSF54534">
    <property type="entry name" value="FKBP-like"/>
    <property type="match status" value="1"/>
</dbReference>
<evidence type="ECO:0000313" key="8">
    <source>
        <dbReference type="EMBL" id="SHL19590.1"/>
    </source>
</evidence>
<proteinExistence type="inferred from homology"/>
<evidence type="ECO:0000259" key="7">
    <source>
        <dbReference type="PROSITE" id="PS50059"/>
    </source>
</evidence>
<dbReference type="EMBL" id="FRBL01000002">
    <property type="protein sequence ID" value="SHL19590.1"/>
    <property type="molecule type" value="Genomic_DNA"/>
</dbReference>
<dbReference type="AlphaFoldDB" id="A0A1M6YN80"/>
<evidence type="ECO:0000313" key="9">
    <source>
        <dbReference type="Proteomes" id="UP000184420"/>
    </source>
</evidence>
<evidence type="ECO:0000256" key="5">
    <source>
        <dbReference type="PROSITE-ProRule" id="PRU00277"/>
    </source>
</evidence>
<dbReference type="PANTHER" id="PTHR43811:SF19">
    <property type="entry name" value="39 KDA FK506-BINDING NUCLEAR PROTEIN"/>
    <property type="match status" value="1"/>
</dbReference>
<organism evidence="8 9">
    <name type="scientific">Chitinophaga jiangningensis</name>
    <dbReference type="NCBI Taxonomy" id="1419482"/>
    <lineage>
        <taxon>Bacteria</taxon>
        <taxon>Pseudomonadati</taxon>
        <taxon>Bacteroidota</taxon>
        <taxon>Chitinophagia</taxon>
        <taxon>Chitinophagales</taxon>
        <taxon>Chitinophagaceae</taxon>
        <taxon>Chitinophaga</taxon>
    </lineage>
</organism>
<dbReference type="Gene3D" id="3.10.50.40">
    <property type="match status" value="1"/>
</dbReference>
<evidence type="ECO:0000256" key="4">
    <source>
        <dbReference type="ARBA" id="ARBA00023235"/>
    </source>
</evidence>
<dbReference type="GO" id="GO:0003755">
    <property type="term" value="F:peptidyl-prolyl cis-trans isomerase activity"/>
    <property type="evidence" value="ECO:0007669"/>
    <property type="project" value="UniProtKB-UniRule"/>
</dbReference>
<dbReference type="STRING" id="1419482.SAMN05444266_102397"/>
<dbReference type="RefSeq" id="WP_083549437.1">
    <property type="nucleotide sequence ID" value="NZ_FRBL01000002.1"/>
</dbReference>
<feature type="domain" description="PPIase FKBP-type" evidence="7">
    <location>
        <begin position="76"/>
        <end position="165"/>
    </location>
</feature>
<evidence type="ECO:0000256" key="2">
    <source>
        <dbReference type="ARBA" id="ARBA00006577"/>
    </source>
</evidence>
<protein>
    <recommendedName>
        <fullName evidence="6">Peptidyl-prolyl cis-trans isomerase</fullName>
        <ecNumber evidence="6">5.2.1.8</ecNumber>
    </recommendedName>
</protein>
<comment type="catalytic activity">
    <reaction evidence="1 5 6">
        <text>[protein]-peptidylproline (omega=180) = [protein]-peptidylproline (omega=0)</text>
        <dbReference type="Rhea" id="RHEA:16237"/>
        <dbReference type="Rhea" id="RHEA-COMP:10747"/>
        <dbReference type="Rhea" id="RHEA-COMP:10748"/>
        <dbReference type="ChEBI" id="CHEBI:83833"/>
        <dbReference type="ChEBI" id="CHEBI:83834"/>
        <dbReference type="EC" id="5.2.1.8"/>
    </reaction>
</comment>
<evidence type="ECO:0000256" key="1">
    <source>
        <dbReference type="ARBA" id="ARBA00000971"/>
    </source>
</evidence>
<comment type="similarity">
    <text evidence="2 6">Belongs to the FKBP-type PPIase family.</text>
</comment>
<evidence type="ECO:0000256" key="3">
    <source>
        <dbReference type="ARBA" id="ARBA00023110"/>
    </source>
</evidence>
<dbReference type="PANTHER" id="PTHR43811">
    <property type="entry name" value="FKBP-TYPE PEPTIDYL-PROLYL CIS-TRANS ISOMERASE FKPA"/>
    <property type="match status" value="1"/>
</dbReference>
<gene>
    <name evidence="8" type="ORF">SAMN05444266_102397</name>
</gene>
<dbReference type="Proteomes" id="UP000184420">
    <property type="component" value="Unassembled WGS sequence"/>
</dbReference>
<keyword evidence="9" id="KW-1185">Reference proteome</keyword>